<evidence type="ECO:0000313" key="1">
    <source>
        <dbReference type="EMBL" id="JAP12281.1"/>
    </source>
</evidence>
<proteinExistence type="predicted"/>
<organism evidence="1">
    <name type="scientific">Solanum chacoense</name>
    <name type="common">Chaco potato</name>
    <dbReference type="NCBI Taxonomy" id="4108"/>
    <lineage>
        <taxon>Eukaryota</taxon>
        <taxon>Viridiplantae</taxon>
        <taxon>Streptophyta</taxon>
        <taxon>Embryophyta</taxon>
        <taxon>Tracheophyta</taxon>
        <taxon>Spermatophyta</taxon>
        <taxon>Magnoliopsida</taxon>
        <taxon>eudicotyledons</taxon>
        <taxon>Gunneridae</taxon>
        <taxon>Pentapetalae</taxon>
        <taxon>asterids</taxon>
        <taxon>lamiids</taxon>
        <taxon>Solanales</taxon>
        <taxon>Solanaceae</taxon>
        <taxon>Solanoideae</taxon>
        <taxon>Solaneae</taxon>
        <taxon>Solanum</taxon>
    </lineage>
</organism>
<dbReference type="AlphaFoldDB" id="A0A0V0GX04"/>
<name>A0A0V0GX04_SOLCH</name>
<reference evidence="1" key="1">
    <citation type="submission" date="2015-12" db="EMBL/GenBank/DDBJ databases">
        <title>Gene expression during late stages of embryo sac development: a critical building block for successful pollen-pistil interactions.</title>
        <authorList>
            <person name="Liu Y."/>
            <person name="Joly V."/>
            <person name="Sabar M."/>
            <person name="Matton D.P."/>
        </authorList>
    </citation>
    <scope>NUCLEOTIDE SEQUENCE</scope>
</reference>
<dbReference type="EMBL" id="GEDG01029849">
    <property type="protein sequence ID" value="JAP12281.1"/>
    <property type="molecule type" value="Transcribed_RNA"/>
</dbReference>
<accession>A0A0V0GX04</accession>
<sequence length="76" mass="8933">MNLQPFSNLTKISTKLNHKRESMIIWHNPTSQHPIINLKNTHNTQNRLSSNKGVVKKRRTGKRETLVEHCPYDSWV</sequence>
<protein>
    <submittedName>
        <fullName evidence="1">Putative ovule protein</fullName>
    </submittedName>
</protein>